<accession>A0A0C3DMZ1</accession>
<proteinExistence type="predicted"/>
<dbReference type="InterPro" id="IPR052895">
    <property type="entry name" value="HetReg/Transcr_Mod"/>
</dbReference>
<organism evidence="3 4">
    <name type="scientific">Oidiodendron maius (strain Zn)</name>
    <dbReference type="NCBI Taxonomy" id="913774"/>
    <lineage>
        <taxon>Eukaryota</taxon>
        <taxon>Fungi</taxon>
        <taxon>Dikarya</taxon>
        <taxon>Ascomycota</taxon>
        <taxon>Pezizomycotina</taxon>
        <taxon>Leotiomycetes</taxon>
        <taxon>Leotiomycetes incertae sedis</taxon>
        <taxon>Myxotrichaceae</taxon>
        <taxon>Oidiodendron</taxon>
    </lineage>
</organism>
<evidence type="ECO:0000256" key="1">
    <source>
        <dbReference type="SAM" id="MobiDB-lite"/>
    </source>
</evidence>
<dbReference type="STRING" id="913774.A0A0C3DMZ1"/>
<protein>
    <recommendedName>
        <fullName evidence="2">Heterokaryon incompatibility domain-containing protein</fullName>
    </recommendedName>
</protein>
<dbReference type="Gene3D" id="3.30.565.10">
    <property type="entry name" value="Histidine kinase-like ATPase, C-terminal domain"/>
    <property type="match status" value="1"/>
</dbReference>
<keyword evidence="4" id="KW-1185">Reference proteome</keyword>
<dbReference type="EMBL" id="KN832873">
    <property type="protein sequence ID" value="KIN03398.1"/>
    <property type="molecule type" value="Genomic_DNA"/>
</dbReference>
<dbReference type="InParanoid" id="A0A0C3DMZ1"/>
<dbReference type="Pfam" id="PF26639">
    <property type="entry name" value="Het-6_barrel"/>
    <property type="match status" value="1"/>
</dbReference>
<reference evidence="4" key="2">
    <citation type="submission" date="2015-01" db="EMBL/GenBank/DDBJ databases">
        <title>Evolutionary Origins and Diversification of the Mycorrhizal Mutualists.</title>
        <authorList>
            <consortium name="DOE Joint Genome Institute"/>
            <consortium name="Mycorrhizal Genomics Consortium"/>
            <person name="Kohler A."/>
            <person name="Kuo A."/>
            <person name="Nagy L.G."/>
            <person name="Floudas D."/>
            <person name="Copeland A."/>
            <person name="Barry K.W."/>
            <person name="Cichocki N."/>
            <person name="Veneault-Fourrey C."/>
            <person name="LaButti K."/>
            <person name="Lindquist E.A."/>
            <person name="Lipzen A."/>
            <person name="Lundell T."/>
            <person name="Morin E."/>
            <person name="Murat C."/>
            <person name="Riley R."/>
            <person name="Ohm R."/>
            <person name="Sun H."/>
            <person name="Tunlid A."/>
            <person name="Henrissat B."/>
            <person name="Grigoriev I.V."/>
            <person name="Hibbett D.S."/>
            <person name="Martin F."/>
        </authorList>
    </citation>
    <scope>NUCLEOTIDE SEQUENCE [LARGE SCALE GENOMIC DNA]</scope>
    <source>
        <strain evidence="4">Zn</strain>
    </source>
</reference>
<name>A0A0C3DMZ1_OIDMZ</name>
<evidence type="ECO:0000313" key="4">
    <source>
        <dbReference type="Proteomes" id="UP000054321"/>
    </source>
</evidence>
<dbReference type="Proteomes" id="UP000054321">
    <property type="component" value="Unassembled WGS sequence"/>
</dbReference>
<reference evidence="3 4" key="1">
    <citation type="submission" date="2014-04" db="EMBL/GenBank/DDBJ databases">
        <authorList>
            <consortium name="DOE Joint Genome Institute"/>
            <person name="Kuo A."/>
            <person name="Martino E."/>
            <person name="Perotto S."/>
            <person name="Kohler A."/>
            <person name="Nagy L.G."/>
            <person name="Floudas D."/>
            <person name="Copeland A."/>
            <person name="Barry K.W."/>
            <person name="Cichocki N."/>
            <person name="Veneault-Fourrey C."/>
            <person name="LaButti K."/>
            <person name="Lindquist E.A."/>
            <person name="Lipzen A."/>
            <person name="Lundell T."/>
            <person name="Morin E."/>
            <person name="Murat C."/>
            <person name="Sun H."/>
            <person name="Tunlid A."/>
            <person name="Henrissat B."/>
            <person name="Grigoriev I.V."/>
            <person name="Hibbett D.S."/>
            <person name="Martin F."/>
            <person name="Nordberg H.P."/>
            <person name="Cantor M.N."/>
            <person name="Hua S.X."/>
        </authorList>
    </citation>
    <scope>NUCLEOTIDE SEQUENCE [LARGE SCALE GENOMIC DNA]</scope>
    <source>
        <strain evidence="3 4">Zn</strain>
    </source>
</reference>
<dbReference type="HOGENOM" id="CLU_000570_2_1_1"/>
<dbReference type="SUPFAM" id="SSF55874">
    <property type="entry name" value="ATPase domain of HSP90 chaperone/DNA topoisomerase II/histidine kinase"/>
    <property type="match status" value="1"/>
</dbReference>
<feature type="region of interest" description="Disordered" evidence="1">
    <location>
        <begin position="1199"/>
        <end position="1225"/>
    </location>
</feature>
<gene>
    <name evidence="3" type="ORF">OIDMADRAFT_117507</name>
</gene>
<dbReference type="Pfam" id="PF06985">
    <property type="entry name" value="HET"/>
    <property type="match status" value="1"/>
</dbReference>
<sequence length="2089" mass="237968">MVPTTSGIPKTKAEAQSHIEMIRNGKRDNNGRNAKDLEAVLELISNDMYQKPMHFLLELLQNADDNLYEASTTPTVRITYRNGTFRIDTNEIGFCKADVEAICSLGHSSKPGSQSEARRIGEKGIGFKSVFRVADLVFITSGHYSFMFSDREPLGKLTPVWARFPEERLDGITSILLQLRPTLDLNILAQELKSLDGRLLMFLQNLKEVLVEVFTNSQRSQITIKRQDAVSEYSGLPCRMLAPDIFSPYILFQFPVSNLPSDDKRKGRRSEIVLAFPSTSPPTTSGLVQLRKLPFLETHKVYAFLPIRDYGFKFVLQADFVLVANREEIESDSAWNKGLLKCIPHALLAAINEFNRGDFRFSWIRFLPLRHDREDFFQHLWPTVQHLLSTTPILESMSGDKMIPSALTITPDDFASESRDPLIPSDFSMFTYVSQKYPAEDREALESLGVRNLTAEDFLNDLSNFINQSPIKFQSMPDRWHSRLSQILDSLTAKYWKFISSLSIIPLRHGKWMAQNSGPLLFPFASGGLVVPNGISASVIHLDAANDPSRRTLLRKLQAQDATETEVCRIIIQTHAATKFDPQNVPIADMVSHATFLHRAKWVRHSPEEYLWVVAEDRKRYRSHRVYIESSDPHSASKIFKNNKEYFHFLHLAYSKHFSGQEHRKWLQENLSLEVLPRLARLHPSEENFTLNNDFRLLIRNYLGLNVLQLLRAHWNYYRQWIVPYNFRMTKVELPNSATEMPHGRIRTLLSSIRVQCRDGSFFPLDQTYLPRGTILQGLEISDENFTEIFRSIFPLLAVPDPEEDDWDFLEILGVMIKVKSKDLIARLQQLQGTDAAREQISRLYERIQASADEEDMSLIERHFREDKLIFIPVDSEENSVLSRWVNLADCIWDGPCCLKKTPRLRHYYPQYELLFAQNLKLGNATLKTLVAETKQIESADSLAYVRDILKQLSHMACESSYWQLDDAGLFELQLYPIFPVWTGAGGANFDCLKTGGQMTENNSWYIADLPYLRDAFQAEVPLLAFETSDLEDIKQLIKHTMCEGRKLSNLAKKEARIEGCEIPNESYTRSLREKWRYIARLIPLTNSDRIAIMKQLLNVHVCQPQRVSVSWKFCSTWGTVISGRAENGRVMLAIEAGILKIYLISEDMDIGCPPLELTDELSIFCGIENPEHIRLLNYILVQKDAKRVEQDLNRREVPDKIPENMNPGLDADDFGPNADTQNNNNRNIDEDYHFQPSLTETVISKSNSADDFLPASSNYSKNTADWGVLSQPNRIKQYRAGMNVKGYGLISLSMPISSISGAGQNDESRYIAELYVSGFLNGALGDGYLPHVHWTSHLRSRAGHKPYVTTDLSISTFTLRDTNGRLKSLLLQKGYQQVKYLTESPTFHIQVAASEGPVHSTFDIGSEQVNKAEKLALSENPNSEHKAMFILALVFNLYTDMGIALYPDPWQSYHKGSLTFETFSELQASFGEKATALYVHRTINTNRPSKVGNGDNTFKYKELKHGEIRLLKLEPGTGGLPLKGIIRQVPISGHEPFTAISYVWGIAPNPLFPSYFETPDGKLLLTHSLASALLQVRERGISGWFWADFICINQSDSREKGIQVRLMDKIFQTADRVIAWIGHEYEGSHQAIETLAKIKPLRNTPESDPSEDNLLRSPHTLFGEVPDPRDDIWTKINLLVKRPWFQRVWIVQELVLASNALIMCGGSELDWDHFFEALTICERESNTGEGPGAEVIKFLPDAGPVYALGLTRRRLRDVSKKYSLLQLLELFAHTRATMERDKLFALLGLAYDSGNGDFNPDYDSPLEEIILRYAKAFVLGGQAMDLLYRAGVSKSYRFCSWIPRLTKEEFPKTISTWDTDHGDFHAGLQTPPKAVNLTNMVLAVKGYSIDIITSIDIVRMETGSVLSFYDAMTDFRKLLDYVTDYRTGETREDLLFKLPIGNARRPHLESTIDKLHSYRVFSNQDKVSWPDNLRTSVFSVSYDKDPSKYHEIPPETQKLVSKYWQTAAAFSNRMSSAAFCFTRERFVGLVPDAAAVGDKICLLHGGKVPFVIRQRGQMYRLIGECYIHGIMYGEAITDTLQEMTFQLF</sequence>
<dbReference type="NCBIfam" id="NF047352">
    <property type="entry name" value="P_loop_sacsin"/>
    <property type="match status" value="1"/>
</dbReference>
<dbReference type="PANTHER" id="PTHR24148">
    <property type="entry name" value="ANKYRIN REPEAT DOMAIN-CONTAINING PROTEIN 39 HOMOLOG-RELATED"/>
    <property type="match status" value="1"/>
</dbReference>
<evidence type="ECO:0000313" key="3">
    <source>
        <dbReference type="EMBL" id="KIN03398.1"/>
    </source>
</evidence>
<evidence type="ECO:0000259" key="2">
    <source>
        <dbReference type="Pfam" id="PF06985"/>
    </source>
</evidence>
<dbReference type="InterPro" id="IPR036890">
    <property type="entry name" value="HATPase_C_sf"/>
</dbReference>
<feature type="domain" description="Heterokaryon incompatibility" evidence="2">
    <location>
        <begin position="1538"/>
        <end position="1694"/>
    </location>
</feature>
<dbReference type="OrthoDB" id="1262810at2759"/>
<dbReference type="InterPro" id="IPR010730">
    <property type="entry name" value="HET"/>
</dbReference>
<dbReference type="PANTHER" id="PTHR24148:SF73">
    <property type="entry name" value="HET DOMAIN PROTEIN (AFU_ORTHOLOGUE AFUA_8G01020)"/>
    <property type="match status" value="1"/>
</dbReference>